<feature type="transmembrane region" description="Helical" evidence="2">
    <location>
        <begin position="202"/>
        <end position="222"/>
    </location>
</feature>
<reference evidence="3" key="1">
    <citation type="submission" date="2024-07" db="EMBL/GenBank/DDBJ databases">
        <title>Complete genome sequences of cellulolytic bacteria, Kitasatospora sp. CMC57 and Streptomyces sp. CMC78, isolated from Japanese agricultural soil.</title>
        <authorList>
            <person name="Hashimoto T."/>
            <person name="Ito M."/>
            <person name="Iwamoto M."/>
            <person name="Fukahori D."/>
            <person name="Shoda T."/>
            <person name="Sakoda M."/>
            <person name="Morohoshi T."/>
            <person name="Mitsuboshi M."/>
            <person name="Nishizawa T."/>
        </authorList>
    </citation>
    <scope>NUCLEOTIDE SEQUENCE</scope>
    <source>
        <strain evidence="3">CMC78</strain>
    </source>
</reference>
<dbReference type="KEGG" id="stcm:SCMC78_37930"/>
<dbReference type="RefSeq" id="WP_319600793.1">
    <property type="nucleotide sequence ID" value="NZ_AP035884.1"/>
</dbReference>
<keyword evidence="2" id="KW-0472">Membrane</keyword>
<protein>
    <submittedName>
        <fullName evidence="3">Uncharacterized protein</fullName>
    </submittedName>
</protein>
<evidence type="ECO:0000256" key="2">
    <source>
        <dbReference type="SAM" id="Phobius"/>
    </source>
</evidence>
<dbReference type="EMBL" id="AP035884">
    <property type="protein sequence ID" value="BFP53986.1"/>
    <property type="molecule type" value="Genomic_DNA"/>
</dbReference>
<evidence type="ECO:0000313" key="3">
    <source>
        <dbReference type="EMBL" id="BFP53986.1"/>
    </source>
</evidence>
<accession>A0AB33KH93</accession>
<feature type="region of interest" description="Disordered" evidence="1">
    <location>
        <begin position="231"/>
        <end position="262"/>
    </location>
</feature>
<name>A0AB33KH93_9ACTN</name>
<gene>
    <name evidence="3" type="ORF">SCMC78_37930</name>
</gene>
<feature type="transmembrane region" description="Helical" evidence="2">
    <location>
        <begin position="61"/>
        <end position="80"/>
    </location>
</feature>
<proteinExistence type="predicted"/>
<feature type="transmembrane region" description="Helical" evidence="2">
    <location>
        <begin position="33"/>
        <end position="55"/>
    </location>
</feature>
<feature type="region of interest" description="Disordered" evidence="1">
    <location>
        <begin position="1"/>
        <end position="24"/>
    </location>
</feature>
<keyword evidence="2" id="KW-1133">Transmembrane helix</keyword>
<feature type="compositionally biased region" description="Low complexity" evidence="1">
    <location>
        <begin position="241"/>
        <end position="262"/>
    </location>
</feature>
<dbReference type="AlphaFoldDB" id="A0AB33KH93"/>
<keyword evidence="2" id="KW-0812">Transmembrane</keyword>
<organism evidence="3">
    <name type="scientific">Streptomyces sp. CMC78</name>
    <dbReference type="NCBI Taxonomy" id="3231512"/>
    <lineage>
        <taxon>Bacteria</taxon>
        <taxon>Bacillati</taxon>
        <taxon>Actinomycetota</taxon>
        <taxon>Actinomycetes</taxon>
        <taxon>Kitasatosporales</taxon>
        <taxon>Streptomycetaceae</taxon>
        <taxon>Streptomyces</taxon>
    </lineage>
</organism>
<sequence length="390" mass="41079">MGTTGRASDEQSDDELDERTRKDSSATETLGSVLRLLLVPGVTGAALAALVVGAILERVPLLLAGGGALVLLILLALLGGRRQAARRKPPVTRTALARIEDLRATSGEMADVPVKFRLTVAPEPEDGRPAYRVKISQQINLVDIPAYRPRGIAVVEYRPDEPWEVRIVTRPTPEWSRRAEEAEIDSAPESTLVKDPDDGGGAWCLLGLLALLAGAALVVLLFRAELFTSEDGGTGASPKPSSTTSSSRTFTVSTTVSGPSSSMLALGRMRETATRLEARAGTSDVTAITIEAGRMEIRGDSARPPGGTVHLQLLPYELFPALVGEARTTLGVRDPTSWRIDVTPGTGTGTGTGPRVRVTVTGAEGTAHLDADATARIVDRRPVGQTADSG</sequence>
<evidence type="ECO:0000256" key="1">
    <source>
        <dbReference type="SAM" id="MobiDB-lite"/>
    </source>
</evidence>